<accession>A0A9X1B3H6</accession>
<comment type="caution">
    <text evidence="1">The sequence shown here is derived from an EMBL/GenBank/DDBJ whole genome shotgun (WGS) entry which is preliminary data.</text>
</comment>
<dbReference type="Gene3D" id="2.30.30.40">
    <property type="entry name" value="SH3 Domains"/>
    <property type="match status" value="1"/>
</dbReference>
<evidence type="ECO:0000313" key="1">
    <source>
        <dbReference type="EMBL" id="MBK1618478.1"/>
    </source>
</evidence>
<dbReference type="Proteomes" id="UP001138768">
    <property type="component" value="Unassembled WGS sequence"/>
</dbReference>
<evidence type="ECO:0008006" key="3">
    <source>
        <dbReference type="Google" id="ProtNLM"/>
    </source>
</evidence>
<sequence>MSYDDDYFRKFLEEQRRIDRLVNDAFGVGAVRNLLADLDPIRRYEDQISKSIFTDAANSSAVQAAIDAANGFGASALDQVRRDIENQQSLIDQARGVWPEQLEHFGITDRAVQRYLEQESLLITSQASAIQDYFEPYSAIQDSIKEAINFARNIDVDSLLGLNVDALMQKLDPLRQHLDLLEETFQEADIPVEESGAAREPTFDRARIIVGLKILDALIFDRIYKIVILWIALNSTSSIDPDQLNRVEAAVVQLAEQQQSVSALHVDLSEGYELVEALTTTKVYLRTGPSQENDDILLLPPGSRFLITRERDGWSAGLAYVEESNPIPGWVSSDFLVPSPVDNGE</sequence>
<keyword evidence="2" id="KW-1185">Reference proteome</keyword>
<gene>
    <name evidence="1" type="ORF">CKO42_08510</name>
</gene>
<dbReference type="RefSeq" id="WP_200242082.1">
    <property type="nucleotide sequence ID" value="NZ_NRRY01000010.1"/>
</dbReference>
<dbReference type="AlphaFoldDB" id="A0A9X1B3H6"/>
<protein>
    <recommendedName>
        <fullName evidence="3">SH3 domain-containing protein</fullName>
    </recommendedName>
</protein>
<name>A0A9X1B3H6_9GAMM</name>
<proteinExistence type="predicted"/>
<evidence type="ECO:0000313" key="2">
    <source>
        <dbReference type="Proteomes" id="UP001138768"/>
    </source>
</evidence>
<organism evidence="1 2">
    <name type="scientific">Lamprobacter modestohalophilus</name>
    <dbReference type="NCBI Taxonomy" id="1064514"/>
    <lineage>
        <taxon>Bacteria</taxon>
        <taxon>Pseudomonadati</taxon>
        <taxon>Pseudomonadota</taxon>
        <taxon>Gammaproteobacteria</taxon>
        <taxon>Chromatiales</taxon>
        <taxon>Chromatiaceae</taxon>
        <taxon>Lamprobacter</taxon>
    </lineage>
</organism>
<dbReference type="EMBL" id="NRRY01000010">
    <property type="protein sequence ID" value="MBK1618478.1"/>
    <property type="molecule type" value="Genomic_DNA"/>
</dbReference>
<reference evidence="1 2" key="1">
    <citation type="journal article" date="2020" name="Microorganisms">
        <title>Osmotic Adaptation and Compatible Solute Biosynthesis of Phototrophic Bacteria as Revealed from Genome Analyses.</title>
        <authorList>
            <person name="Imhoff J.F."/>
            <person name="Rahn T."/>
            <person name="Kunzel S."/>
            <person name="Keller A."/>
            <person name="Neulinger S.C."/>
        </authorList>
    </citation>
    <scope>NUCLEOTIDE SEQUENCE [LARGE SCALE GENOMIC DNA]</scope>
    <source>
        <strain evidence="1 2">DSM 25653</strain>
    </source>
</reference>